<evidence type="ECO:0000256" key="1">
    <source>
        <dbReference type="SAM" id="Coils"/>
    </source>
</evidence>
<dbReference type="Gene3D" id="2.60.40.150">
    <property type="entry name" value="C2 domain"/>
    <property type="match status" value="1"/>
</dbReference>
<proteinExistence type="predicted"/>
<evidence type="ECO:0000313" key="5">
    <source>
        <dbReference type="RefSeq" id="XP_011302562.1"/>
    </source>
</evidence>
<dbReference type="CTD" id="43071"/>
<dbReference type="AlphaFoldDB" id="A0A9R1U0D6"/>
<evidence type="ECO:0000256" key="2">
    <source>
        <dbReference type="SAM" id="MobiDB-lite"/>
    </source>
</evidence>
<dbReference type="Proteomes" id="UP000694866">
    <property type="component" value="Unplaced"/>
</dbReference>
<dbReference type="InterPro" id="IPR039893">
    <property type="entry name" value="CEP120-like"/>
</dbReference>
<gene>
    <name evidence="5" type="primary">LOC105266265</name>
</gene>
<organism evidence="4 5">
    <name type="scientific">Fopius arisanus</name>
    <dbReference type="NCBI Taxonomy" id="64838"/>
    <lineage>
        <taxon>Eukaryota</taxon>
        <taxon>Metazoa</taxon>
        <taxon>Ecdysozoa</taxon>
        <taxon>Arthropoda</taxon>
        <taxon>Hexapoda</taxon>
        <taxon>Insecta</taxon>
        <taxon>Pterygota</taxon>
        <taxon>Neoptera</taxon>
        <taxon>Endopterygota</taxon>
        <taxon>Hymenoptera</taxon>
        <taxon>Apocrita</taxon>
        <taxon>Ichneumonoidea</taxon>
        <taxon>Braconidae</taxon>
        <taxon>Opiinae</taxon>
        <taxon>Fopius</taxon>
    </lineage>
</organism>
<feature type="coiled-coil region" evidence="1">
    <location>
        <begin position="751"/>
        <end position="814"/>
    </location>
</feature>
<dbReference type="InterPro" id="IPR022136">
    <property type="entry name" value="DUF3668"/>
</dbReference>
<dbReference type="PANTHER" id="PTHR21574:SF0">
    <property type="entry name" value="CENTROSOMAL PROTEIN OF 120 KDA"/>
    <property type="match status" value="1"/>
</dbReference>
<keyword evidence="1" id="KW-0175">Coiled coil</keyword>
<keyword evidence="4" id="KW-1185">Reference proteome</keyword>
<name>A0A9R1U0D6_9HYME</name>
<accession>A0A9R1U0D6</accession>
<sequence>MEQLVGSNVQVVLSLKEGKGFDKVANPTVIIATLNGLSLETDLIYPEENPVYATDLVWEATKSTLRKMRSGQEPLKVECLEVKQNFVKEKIGYLLLSLRSAQIVPRGNESNIKTNWHRLLGLRNDVKSDKPEFLLSLTIEDRDTMEIGCSERKSEEIDTLHKEIDLPIPYVIPEERLIQLGPVTTSRDLFLLVISTGVTANLHLLTPKPTSPNDSIKDLCFWYKVLDNELQSKSFTMESTVFPLDEKIVMRIRSSFCVLRNYVEQKSSFFVVLKYGESILGESEVDLKRLLTGHWVDNCGDKEVFLNERCFLKTLDSRSEIVEGQNRPYLDLQLGLTCIGNRENEVHAEPLIINSSATNKNSEMVREKPSVTTNANDAHNRLASGHESDCKDRMNHFSTFEIPQEPLENTIIPPWHEKKYRKSVDAYHCYCLHVTLNTLTLQSESIKNIEFRFHHPKADIMSTLYPKIPVTVGETLRLQDIGCKLHLISSVDEIKHLLVANPLRISIRDEERIEKGCLGQVELDVNRIFDDPAWRSQYEAVLIDSSRHVIGSTEVHMDLRDYGPYYRTTKSIWSEKLGPPILDDSLASKIVDELETWKERQQEMFKVELKRKEERHLNLLSEEWQRRRESLESQLACSVEQCKILANNLNKATDDLRTRRVQSIEKEEQLIKTNEELKWAYDRKVRDLNDASERMREDCTLKLSRLEEEKKNFEDQISELKRENCRLHKIISKQNEDLIKLQKSSVASDQTENLMQQIRGLESKLNSAIKSKMFFKEQWGKAVREIHKLKIERQQELEVQIKSSREELKTIDLEHLLQADSAALSNDKLLLDQIQREINVIKPKTSHTINPDEFNSVYESTCRSNADYRRPEDSRKSNDQDDRLEKLIEERDTLLKTGSYSVHDAIIIRLNSEIRSLFISS</sequence>
<evidence type="ECO:0000313" key="4">
    <source>
        <dbReference type="Proteomes" id="UP000694866"/>
    </source>
</evidence>
<feature type="domain" description="DUF3668" evidence="3">
    <location>
        <begin position="168"/>
        <end position="336"/>
    </location>
</feature>
<dbReference type="GO" id="GO:1903724">
    <property type="term" value="P:positive regulation of centriole elongation"/>
    <property type="evidence" value="ECO:0007669"/>
    <property type="project" value="TreeGrafter"/>
</dbReference>
<dbReference type="Pfam" id="PF12416">
    <property type="entry name" value="DUF3668"/>
    <property type="match status" value="1"/>
</dbReference>
<dbReference type="GO" id="GO:0005813">
    <property type="term" value="C:centrosome"/>
    <property type="evidence" value="ECO:0007669"/>
    <property type="project" value="TreeGrafter"/>
</dbReference>
<dbReference type="GeneID" id="105266265"/>
<dbReference type="InterPro" id="IPR035892">
    <property type="entry name" value="C2_domain_sf"/>
</dbReference>
<dbReference type="PANTHER" id="PTHR21574">
    <property type="entry name" value="CENTROSOMAL PROTEIN OF 120 KDA"/>
    <property type="match status" value="1"/>
</dbReference>
<dbReference type="KEGG" id="fas:105266265"/>
<dbReference type="OrthoDB" id="332250at2759"/>
<feature type="region of interest" description="Disordered" evidence="2">
    <location>
        <begin position="362"/>
        <end position="386"/>
    </location>
</feature>
<evidence type="ECO:0000259" key="3">
    <source>
        <dbReference type="Pfam" id="PF12416"/>
    </source>
</evidence>
<reference evidence="5" key="1">
    <citation type="submission" date="2025-08" db="UniProtKB">
        <authorList>
            <consortium name="RefSeq"/>
        </authorList>
    </citation>
    <scope>IDENTIFICATION</scope>
    <source>
        <strain evidence="5">USDA-PBARC FA_bdor</strain>
        <tissue evidence="5">Whole organism</tissue>
    </source>
</reference>
<feature type="coiled-coil region" evidence="1">
    <location>
        <begin position="689"/>
        <end position="726"/>
    </location>
</feature>
<dbReference type="RefSeq" id="XP_011302562.1">
    <property type="nucleotide sequence ID" value="XM_011304260.1"/>
</dbReference>
<protein>
    <submittedName>
        <fullName evidence="5">Centrosomal protein of 120 kDa isoform X1</fullName>
    </submittedName>
</protein>